<organism evidence="1 2">
    <name type="scientific">Sphaeroforma arctica JP610</name>
    <dbReference type="NCBI Taxonomy" id="667725"/>
    <lineage>
        <taxon>Eukaryota</taxon>
        <taxon>Ichthyosporea</taxon>
        <taxon>Ichthyophonida</taxon>
        <taxon>Sphaeroforma</taxon>
    </lineage>
</organism>
<evidence type="ECO:0000313" key="1">
    <source>
        <dbReference type="EMBL" id="KNC69339.1"/>
    </source>
</evidence>
<evidence type="ECO:0000313" key="2">
    <source>
        <dbReference type="Proteomes" id="UP000054560"/>
    </source>
</evidence>
<dbReference type="EMBL" id="KQ255726">
    <property type="protein sequence ID" value="KNC69339.1"/>
    <property type="molecule type" value="Genomic_DNA"/>
</dbReference>
<dbReference type="AlphaFoldDB" id="A0A0L0EY62"/>
<keyword evidence="2" id="KW-1185">Reference proteome</keyword>
<protein>
    <submittedName>
        <fullName evidence="1">Uncharacterized protein</fullName>
    </submittedName>
</protein>
<dbReference type="Proteomes" id="UP000054560">
    <property type="component" value="Unassembled WGS sequence"/>
</dbReference>
<name>A0A0L0EY62_9EUKA</name>
<reference evidence="1 2" key="1">
    <citation type="submission" date="2011-02" db="EMBL/GenBank/DDBJ databases">
        <title>The Genome Sequence of Sphaeroforma arctica JP610.</title>
        <authorList>
            <consortium name="The Broad Institute Genome Sequencing Platform"/>
            <person name="Russ C."/>
            <person name="Cuomo C."/>
            <person name="Young S.K."/>
            <person name="Zeng Q."/>
            <person name="Gargeya S."/>
            <person name="Alvarado L."/>
            <person name="Berlin A."/>
            <person name="Chapman S.B."/>
            <person name="Chen Z."/>
            <person name="Freedman E."/>
            <person name="Gellesch M."/>
            <person name="Goldberg J."/>
            <person name="Griggs A."/>
            <person name="Gujja S."/>
            <person name="Heilman E."/>
            <person name="Heiman D."/>
            <person name="Howarth C."/>
            <person name="Mehta T."/>
            <person name="Neiman D."/>
            <person name="Pearson M."/>
            <person name="Roberts A."/>
            <person name="Saif S."/>
            <person name="Shea T."/>
            <person name="Shenoy N."/>
            <person name="Sisk P."/>
            <person name="Stolte C."/>
            <person name="Sykes S."/>
            <person name="White J."/>
            <person name="Yandava C."/>
            <person name="Burger G."/>
            <person name="Gray M.W."/>
            <person name="Holland P.W.H."/>
            <person name="King N."/>
            <person name="Lang F.B.F."/>
            <person name="Roger A.J."/>
            <person name="Ruiz-Trillo I."/>
            <person name="Haas B."/>
            <person name="Nusbaum C."/>
            <person name="Birren B."/>
        </authorList>
    </citation>
    <scope>NUCLEOTIDE SEQUENCE [LARGE SCALE GENOMIC DNA]</scope>
    <source>
        <strain evidence="1 2">JP610</strain>
    </source>
</reference>
<sequence length="74" mass="8290">TFTYTLAMQTEITTYKQNKNGFNGETVNTYIVDWDASNEDALVLANMADKNGDMLAVYREGIVSQGKKYVEEVA</sequence>
<dbReference type="GeneID" id="25918654"/>
<proteinExistence type="predicted"/>
<accession>A0A0L0EY62</accession>
<dbReference type="RefSeq" id="XP_014143241.1">
    <property type="nucleotide sequence ID" value="XM_014287766.1"/>
</dbReference>
<feature type="non-terminal residue" evidence="1">
    <location>
        <position position="1"/>
    </location>
</feature>
<gene>
    <name evidence="1" type="ORF">SARC_18150</name>
</gene>